<dbReference type="SUPFAM" id="SSF48256">
    <property type="entry name" value="Citrate synthase"/>
    <property type="match status" value="1"/>
</dbReference>
<comment type="similarity">
    <text evidence="2 5">Belongs to the citrate synthase family.</text>
</comment>
<dbReference type="PANTHER" id="PTHR11739">
    <property type="entry name" value="CITRATE SYNTHASE"/>
    <property type="match status" value="1"/>
</dbReference>
<dbReference type="Gene3D" id="1.10.580.10">
    <property type="entry name" value="Citrate Synthase, domain 1"/>
    <property type="match status" value="1"/>
</dbReference>
<dbReference type="GO" id="GO:0005975">
    <property type="term" value="P:carbohydrate metabolic process"/>
    <property type="evidence" value="ECO:0007669"/>
    <property type="project" value="TreeGrafter"/>
</dbReference>
<dbReference type="RefSeq" id="WP_179481461.1">
    <property type="nucleotide sequence ID" value="NZ_JACCFW010000001.1"/>
</dbReference>
<dbReference type="EC" id="2.3.3.16" evidence="3"/>
<evidence type="ECO:0000313" key="7">
    <source>
        <dbReference type="EMBL" id="NYJ75082.1"/>
    </source>
</evidence>
<dbReference type="EMBL" id="JACCFW010000001">
    <property type="protein sequence ID" value="NYJ75082.1"/>
    <property type="molecule type" value="Genomic_DNA"/>
</dbReference>
<evidence type="ECO:0000259" key="6">
    <source>
        <dbReference type="Pfam" id="PF12728"/>
    </source>
</evidence>
<dbReference type="Gene3D" id="1.10.230.10">
    <property type="entry name" value="Cytochrome P450-Terp, domain 2"/>
    <property type="match status" value="1"/>
</dbReference>
<organism evidence="7 8">
    <name type="scientific">Allobranchiibius huperziae</name>
    <dbReference type="NCBI Taxonomy" id="1874116"/>
    <lineage>
        <taxon>Bacteria</taxon>
        <taxon>Bacillati</taxon>
        <taxon>Actinomycetota</taxon>
        <taxon>Actinomycetes</taxon>
        <taxon>Micrococcales</taxon>
        <taxon>Dermacoccaceae</taxon>
        <taxon>Allobranchiibius</taxon>
    </lineage>
</organism>
<dbReference type="GO" id="GO:0036440">
    <property type="term" value="F:citrate synthase activity"/>
    <property type="evidence" value="ECO:0007669"/>
    <property type="project" value="UniProtKB-EC"/>
</dbReference>
<proteinExistence type="inferred from homology"/>
<dbReference type="Pfam" id="PF00285">
    <property type="entry name" value="Citrate_synt"/>
    <property type="match status" value="1"/>
</dbReference>
<dbReference type="InterPro" id="IPR002020">
    <property type="entry name" value="Citrate_synthase"/>
</dbReference>
<feature type="domain" description="Helix-turn-helix" evidence="6">
    <location>
        <begin position="8"/>
        <end position="60"/>
    </location>
</feature>
<gene>
    <name evidence="7" type="ORF">HNR15_002045</name>
</gene>
<dbReference type="InterPro" id="IPR036969">
    <property type="entry name" value="Citrate_synthase_sf"/>
</dbReference>
<evidence type="ECO:0000313" key="8">
    <source>
        <dbReference type="Proteomes" id="UP000571817"/>
    </source>
</evidence>
<dbReference type="InterPro" id="IPR019810">
    <property type="entry name" value="Citrate_synthase_AS"/>
</dbReference>
<protein>
    <recommendedName>
        <fullName evidence="3">citrate synthase (unknown stereospecificity)</fullName>
        <ecNumber evidence="3">2.3.3.16</ecNumber>
    </recommendedName>
</protein>
<dbReference type="PROSITE" id="PS00480">
    <property type="entry name" value="CITRATE_SYNTHASE"/>
    <property type="match status" value="1"/>
</dbReference>
<evidence type="ECO:0000256" key="3">
    <source>
        <dbReference type="ARBA" id="ARBA00012972"/>
    </source>
</evidence>
<name>A0A853DCL2_9MICO</name>
<sequence length="390" mass="40895">MDDADLISTSVAAELLGVQVRTVYAYVSRGVLTRADLVGSRHDGSRFRRSEVLALAERHRRAVAGRFELTIDTRITSLIPEGVLLYRGADATQLATDTAYERVVELLWECPEFDWAPTPSTDGAASQARRLCGPEATGADRVRMAVHLLHDGTRGDQVATDTTRFARAGHAALLAAVASVGTPDHTTQGTLAGRLGHGLLGRPVDAAETTLLNAALVLLADHELATSTLAARTAAGTGAPPYLVVLAGLSALGGPRHGSASVGAEHLLRCSIDDGASAALDEYEGSPPGFGHAVYRGIDPRAETLLGLLEETAPKVVAAADALRLEVHRRGGGYPNVDLALAALAVGHDLPHGAGETIFSVARIAGFIAHGIEEHGHPLRFRPRAIYTGD</sequence>
<keyword evidence="4 5" id="KW-0808">Transferase</keyword>
<dbReference type="InterPro" id="IPR041657">
    <property type="entry name" value="HTH_17"/>
</dbReference>
<dbReference type="GO" id="GO:0005829">
    <property type="term" value="C:cytosol"/>
    <property type="evidence" value="ECO:0007669"/>
    <property type="project" value="TreeGrafter"/>
</dbReference>
<comment type="caution">
    <text evidence="7">The sequence shown here is derived from an EMBL/GenBank/DDBJ whole genome shotgun (WGS) entry which is preliminary data.</text>
</comment>
<comment type="pathway">
    <text evidence="1">Carbohydrate metabolism; tricarboxylic acid cycle.</text>
</comment>
<evidence type="ECO:0000256" key="2">
    <source>
        <dbReference type="ARBA" id="ARBA00010566"/>
    </source>
</evidence>
<evidence type="ECO:0000256" key="5">
    <source>
        <dbReference type="RuleBase" id="RU003406"/>
    </source>
</evidence>
<keyword evidence="7" id="KW-0012">Acyltransferase</keyword>
<dbReference type="Proteomes" id="UP000571817">
    <property type="component" value="Unassembled WGS sequence"/>
</dbReference>
<dbReference type="PRINTS" id="PR00143">
    <property type="entry name" value="CITRTSNTHASE"/>
</dbReference>
<dbReference type="PANTHER" id="PTHR11739:SF4">
    <property type="entry name" value="CITRATE SYNTHASE, PEROXISOMAL"/>
    <property type="match status" value="1"/>
</dbReference>
<accession>A0A853DCL2</accession>
<dbReference type="AlphaFoldDB" id="A0A853DCL2"/>
<reference evidence="7 8" key="1">
    <citation type="submission" date="2020-07" db="EMBL/GenBank/DDBJ databases">
        <title>Sequencing the genomes of 1000 actinobacteria strains.</title>
        <authorList>
            <person name="Klenk H.-P."/>
        </authorList>
    </citation>
    <scope>NUCLEOTIDE SEQUENCE [LARGE SCALE GENOMIC DNA]</scope>
    <source>
        <strain evidence="7 8">DSM 29531</strain>
    </source>
</reference>
<dbReference type="InterPro" id="IPR016143">
    <property type="entry name" value="Citrate_synth-like_sm_a-sub"/>
</dbReference>
<keyword evidence="8" id="KW-1185">Reference proteome</keyword>
<evidence type="ECO:0000256" key="1">
    <source>
        <dbReference type="ARBA" id="ARBA00005163"/>
    </source>
</evidence>
<evidence type="ECO:0000256" key="4">
    <source>
        <dbReference type="ARBA" id="ARBA00022679"/>
    </source>
</evidence>
<dbReference type="UniPathway" id="UPA00223"/>
<dbReference type="GO" id="GO:0006099">
    <property type="term" value="P:tricarboxylic acid cycle"/>
    <property type="evidence" value="ECO:0007669"/>
    <property type="project" value="UniProtKB-UniPathway"/>
</dbReference>
<dbReference type="Pfam" id="PF12728">
    <property type="entry name" value="HTH_17"/>
    <property type="match status" value="1"/>
</dbReference>
<dbReference type="InterPro" id="IPR016142">
    <property type="entry name" value="Citrate_synth-like_lrg_a-sub"/>
</dbReference>